<gene>
    <name evidence="3" type="primary">EGR_07610</name>
    <name evidence="1" type="ORF">EgrG_001139900</name>
</gene>
<dbReference type="Proteomes" id="UP000492820">
    <property type="component" value="Unassembled WGS sequence"/>
</dbReference>
<dbReference type="OrthoDB" id="6225954at2759"/>
<evidence type="ECO:0000313" key="3">
    <source>
        <dbReference type="WBParaSite" id="EgrG_001139900"/>
    </source>
</evidence>
<protein>
    <submittedName>
        <fullName evidence="1 3">Expressed conserved protein</fullName>
    </submittedName>
</protein>
<dbReference type="AlphaFoldDB" id="A0A068WLR1"/>
<reference evidence="3" key="3">
    <citation type="submission" date="2020-10" db="UniProtKB">
        <authorList>
            <consortium name="WormBaseParasite"/>
        </authorList>
    </citation>
    <scope>IDENTIFICATION</scope>
</reference>
<dbReference type="WBParaSite" id="EgrG_001139900">
    <property type="protein sequence ID" value="EgrG_001139900"/>
    <property type="gene ID" value="EgrG_001139900"/>
</dbReference>
<sequence>MPEHHLTCIPHQPYSAARHADLLIDLYYLDPDTPMMIFTSDYSCLASGKGCKIPVFIGGPLMLLRRRQGEEIANSTDSFISRISGRPALHPTPEICQCEVCQEVKWLLKDCRCYDDCQARWCSRDSVFLFEILKEVLSRLKQKLVPYSLMHYEFVKISQFFIPQAACPPGTDDEASFKPNEEFEVFLKMQSFLILRDLQNQDIYTDVLCCVMTNLQRMLRAYVNGELKCAEGKQEDSDYIFRALGKFPTEVSRAMTGLSAALSPSIIDLKKHYYVPCEFMTFVSARDELDSYLWAAMNCMRSLLVANLIEPFDRSAEYKVRQAIMSDEAVKEYVETVNKV</sequence>
<accession>A0A068WLR1</accession>
<reference evidence="1" key="2">
    <citation type="submission" date="2014-06" db="EMBL/GenBank/DDBJ databases">
        <authorList>
            <person name="Aslett M."/>
        </authorList>
    </citation>
    <scope>NUCLEOTIDE SEQUENCE</scope>
</reference>
<evidence type="ECO:0000313" key="2">
    <source>
        <dbReference type="Proteomes" id="UP000492820"/>
    </source>
</evidence>
<name>A0A068WLR1_ECHGR</name>
<evidence type="ECO:0000313" key="1">
    <source>
        <dbReference type="EMBL" id="CDS20701.1"/>
    </source>
</evidence>
<dbReference type="EMBL" id="LK028581">
    <property type="protein sequence ID" value="CDS20701.1"/>
    <property type="molecule type" value="Genomic_DNA"/>
</dbReference>
<proteinExistence type="predicted"/>
<reference evidence="1 2" key="1">
    <citation type="journal article" date="2013" name="Nature">
        <title>The genomes of four tapeworm species reveal adaptations to parasitism.</title>
        <authorList>
            <person name="Tsai I.J."/>
            <person name="Zarowiecki M."/>
            <person name="Holroyd N."/>
            <person name="Garciarrubio A."/>
            <person name="Sanchez-Flores A."/>
            <person name="Brooks K.L."/>
            <person name="Tracey A."/>
            <person name="Bobes R.J."/>
            <person name="Fragoso G."/>
            <person name="Sciutto E."/>
            <person name="Aslett M."/>
            <person name="Beasley H."/>
            <person name="Bennett H.M."/>
            <person name="Cai J."/>
            <person name="Camicia F."/>
            <person name="Clark R."/>
            <person name="Cucher M."/>
            <person name="De Silva N."/>
            <person name="Day T.A."/>
            <person name="Deplazes P."/>
            <person name="Estrada K."/>
            <person name="Fernandez C."/>
            <person name="Holland P.W."/>
            <person name="Hou J."/>
            <person name="Hu S."/>
            <person name="Huckvale T."/>
            <person name="Hung S.S."/>
            <person name="Kamenetzky L."/>
            <person name="Keane J.A."/>
            <person name="Kiss F."/>
            <person name="Koziol U."/>
            <person name="Lambert O."/>
            <person name="Liu K."/>
            <person name="Luo X."/>
            <person name="Luo Y."/>
            <person name="Macchiaroli N."/>
            <person name="Nichol S."/>
            <person name="Paps J."/>
            <person name="Parkinson J."/>
            <person name="Pouchkina-Stantcheva N."/>
            <person name="Riddiford N."/>
            <person name="Rosenzvit M."/>
            <person name="Salinas G."/>
            <person name="Wasmuth J.D."/>
            <person name="Zamanian M."/>
            <person name="Zheng Y."/>
            <person name="Cai X."/>
            <person name="Soberon X."/>
            <person name="Olson P.D."/>
            <person name="Laclette J.P."/>
            <person name="Brehm K."/>
            <person name="Berriman M."/>
            <person name="Garciarrubio A."/>
            <person name="Bobes R.J."/>
            <person name="Fragoso G."/>
            <person name="Sanchez-Flores A."/>
            <person name="Estrada K."/>
            <person name="Cevallos M.A."/>
            <person name="Morett E."/>
            <person name="Gonzalez V."/>
            <person name="Portillo T."/>
            <person name="Ochoa-Leyva A."/>
            <person name="Jose M.V."/>
            <person name="Sciutto E."/>
            <person name="Landa A."/>
            <person name="Jimenez L."/>
            <person name="Valdes V."/>
            <person name="Carrero J.C."/>
            <person name="Larralde C."/>
            <person name="Morales-Montor J."/>
            <person name="Limon-Lason J."/>
            <person name="Soberon X."/>
            <person name="Laclette J.P."/>
        </authorList>
    </citation>
    <scope>NUCLEOTIDE SEQUENCE [LARGE SCALE GENOMIC DNA]</scope>
</reference>
<organism evidence="1">
    <name type="scientific">Echinococcus granulosus</name>
    <name type="common">Hydatid tapeworm</name>
    <dbReference type="NCBI Taxonomy" id="6210"/>
    <lineage>
        <taxon>Eukaryota</taxon>
        <taxon>Metazoa</taxon>
        <taxon>Spiralia</taxon>
        <taxon>Lophotrochozoa</taxon>
        <taxon>Platyhelminthes</taxon>
        <taxon>Cestoda</taxon>
        <taxon>Eucestoda</taxon>
        <taxon>Cyclophyllidea</taxon>
        <taxon>Taeniidae</taxon>
        <taxon>Echinococcus</taxon>
        <taxon>Echinococcus granulosus group</taxon>
    </lineage>
</organism>